<evidence type="ECO:0000256" key="6">
    <source>
        <dbReference type="ARBA" id="ARBA00022777"/>
    </source>
</evidence>
<dbReference type="InterPro" id="IPR005467">
    <property type="entry name" value="His_kinase_dom"/>
</dbReference>
<dbReference type="EC" id="2.7.13.3" evidence="2"/>
<dbReference type="EMBL" id="CP001699">
    <property type="protein sequence ID" value="ACU60927.1"/>
    <property type="molecule type" value="Genomic_DNA"/>
</dbReference>
<dbReference type="Proteomes" id="UP000002215">
    <property type="component" value="Chromosome"/>
</dbReference>
<dbReference type="SUPFAM" id="SSF48452">
    <property type="entry name" value="TPR-like"/>
    <property type="match status" value="2"/>
</dbReference>
<dbReference type="Gene3D" id="3.30.565.10">
    <property type="entry name" value="Histidine kinase-like ATPase, C-terminal domain"/>
    <property type="match status" value="1"/>
</dbReference>
<evidence type="ECO:0000256" key="7">
    <source>
        <dbReference type="ARBA" id="ARBA00022840"/>
    </source>
</evidence>
<dbReference type="PROSITE" id="PS50109">
    <property type="entry name" value="HIS_KIN"/>
    <property type="match status" value="1"/>
</dbReference>
<dbReference type="Gene3D" id="3.30.450.20">
    <property type="entry name" value="PAS domain"/>
    <property type="match status" value="1"/>
</dbReference>
<feature type="signal peptide" evidence="9">
    <location>
        <begin position="1"/>
        <end position="20"/>
    </location>
</feature>
<reference evidence="11 12" key="2">
    <citation type="journal article" date="2010" name="Stand. Genomic Sci.">
        <title>Complete genome sequence of Chitinophaga pinensis type strain (UQM 2034).</title>
        <authorList>
            <person name="Glavina Del Rio T."/>
            <person name="Abt B."/>
            <person name="Spring S."/>
            <person name="Lapidus A."/>
            <person name="Nolan M."/>
            <person name="Tice H."/>
            <person name="Copeland A."/>
            <person name="Cheng J.F."/>
            <person name="Chen F."/>
            <person name="Bruce D."/>
            <person name="Goodwin L."/>
            <person name="Pitluck S."/>
            <person name="Ivanova N."/>
            <person name="Mavromatis K."/>
            <person name="Mikhailova N."/>
            <person name="Pati A."/>
            <person name="Chen A."/>
            <person name="Palaniappan K."/>
            <person name="Land M."/>
            <person name="Hauser L."/>
            <person name="Chang Y.J."/>
            <person name="Jeffries C.D."/>
            <person name="Chain P."/>
            <person name="Saunders E."/>
            <person name="Detter J.C."/>
            <person name="Brettin T."/>
            <person name="Rohde M."/>
            <person name="Goker M."/>
            <person name="Bristow J."/>
            <person name="Eisen J.A."/>
            <person name="Markowitz V."/>
            <person name="Hugenholtz P."/>
            <person name="Kyrpides N.C."/>
            <person name="Klenk H.P."/>
            <person name="Lucas S."/>
        </authorList>
    </citation>
    <scope>NUCLEOTIDE SEQUENCE [LARGE SCALE GENOMIC DNA]</scope>
    <source>
        <strain evidence="12">ATCC 43595 / DSM 2588 / LMG 13176 / NBRC 15968 / NCIMB 11800 / UQM 2034</strain>
    </source>
</reference>
<protein>
    <recommendedName>
        <fullName evidence="2">histidine kinase</fullName>
        <ecNumber evidence="2">2.7.13.3</ecNumber>
    </recommendedName>
</protein>
<keyword evidence="9" id="KW-0732">Signal</keyword>
<organism evidence="11 12">
    <name type="scientific">Chitinophaga pinensis (strain ATCC 43595 / DSM 2588 / LMG 13176 / NBRC 15968 / NCIMB 11800 / UQM 2034)</name>
    <dbReference type="NCBI Taxonomy" id="485918"/>
    <lineage>
        <taxon>Bacteria</taxon>
        <taxon>Pseudomonadati</taxon>
        <taxon>Bacteroidota</taxon>
        <taxon>Chitinophagia</taxon>
        <taxon>Chitinophagales</taxon>
        <taxon>Chitinophagaceae</taxon>
        <taxon>Chitinophaga</taxon>
    </lineage>
</organism>
<evidence type="ECO:0000313" key="11">
    <source>
        <dbReference type="EMBL" id="ACU60927.1"/>
    </source>
</evidence>
<dbReference type="InterPro" id="IPR011990">
    <property type="entry name" value="TPR-like_helical_dom_sf"/>
</dbReference>
<dbReference type="GO" id="GO:0005524">
    <property type="term" value="F:ATP binding"/>
    <property type="evidence" value="ECO:0007669"/>
    <property type="project" value="UniProtKB-KW"/>
</dbReference>
<evidence type="ECO:0000256" key="2">
    <source>
        <dbReference type="ARBA" id="ARBA00012438"/>
    </source>
</evidence>
<keyword evidence="7" id="KW-0067">ATP-binding</keyword>
<evidence type="ECO:0000256" key="9">
    <source>
        <dbReference type="SAM" id="SignalP"/>
    </source>
</evidence>
<evidence type="ECO:0000313" key="12">
    <source>
        <dbReference type="Proteomes" id="UP000002215"/>
    </source>
</evidence>
<keyword evidence="6 11" id="KW-0418">Kinase</keyword>
<dbReference type="InterPro" id="IPR036890">
    <property type="entry name" value="HATPase_C_sf"/>
</dbReference>
<dbReference type="Pfam" id="PF07568">
    <property type="entry name" value="HisKA_2"/>
    <property type="match status" value="1"/>
</dbReference>
<evidence type="ECO:0000256" key="5">
    <source>
        <dbReference type="ARBA" id="ARBA00022741"/>
    </source>
</evidence>
<sequence length="813" mass="92017">MYRHILFCWLLLLPCTVLNAQLLHNPIPPSYNKDMQRLLLLATGNYLYAVSQGQLDRDSAMLFVTGTYKLSRLMPYNEGYKTGQDYPGQALIDAGRIAEAASLVNTVKGSPRLQLLAELSNYYLHRPGSMPEDLAEAGRFIHLLQQESETAKDNFWLLQSYWLLGALYADQGDIPKSQPYFSQGVARCRKSGDKRSLLLSLLYQANGLPIGTPQKETYFQEALTLSRDNKWTMLQYWIMHHTILEHFRTNPPVVEKEMMEALALEKEIGYLHHQYSYTNLSYVHGLRGDAIQGIKYADLAVKAMEATKDTAFSSLICMRLSQMYGNAEEVEMASKWNERAISVPLTKETQIIWYKSFLDRLTLLRRRKTPEEALKLIEKFNREHPAETMYNKMMLTIQAAGAYEESGNMQKALESYLQFIEIAKKFPPQFAYAETLTSYNAVARFYLTTGNFALARKYTSLTLEHPIGKISAPDLARTYNLLYRIDSSTGDYLSALKNMHQYMYYRDSVFSISQRKAMDGLIIRYETQKKDQDIRILKQDTQLQKAKLSRSATMAKITLGGIALLLIIVGLLYNQYRIKRKASQEALARNEALQQLVEEKEWLLREVHHRVKNNLQTIVSLLESQSAYLQNEALLAIQESQNRIYAMSLIHQKLYHDENVSSVNMGVYLPELVQYLRLSYNVKNNVLFNVQVHDVELDVSQAIPLGLIVNEAVTNAIKYAFPVPQTGNSISISLLADDERAKLTITDNGVGIPGDILQGNVRGLGLKLICGLANDIEGELLLKNNGGASVTISFEISQPLHSVAGSNTAATTA</sequence>
<dbReference type="InterPro" id="IPR003594">
    <property type="entry name" value="HATPase_dom"/>
</dbReference>
<dbReference type="PANTHER" id="PTHR41523:SF8">
    <property type="entry name" value="ETHYLENE RESPONSE SENSOR PROTEIN"/>
    <property type="match status" value="1"/>
</dbReference>
<keyword evidence="3" id="KW-0597">Phosphoprotein</keyword>
<reference evidence="12" key="1">
    <citation type="submission" date="2009-08" db="EMBL/GenBank/DDBJ databases">
        <title>The complete genome of Chitinophaga pinensis DSM 2588.</title>
        <authorList>
            <consortium name="US DOE Joint Genome Institute (JGI-PGF)"/>
            <person name="Lucas S."/>
            <person name="Copeland A."/>
            <person name="Lapidus A."/>
            <person name="Glavina del Rio T."/>
            <person name="Dalin E."/>
            <person name="Tice H."/>
            <person name="Bruce D."/>
            <person name="Goodwin L."/>
            <person name="Pitluck S."/>
            <person name="Kyrpides N."/>
            <person name="Mavromatis K."/>
            <person name="Ivanova N."/>
            <person name="Mikhailova N."/>
            <person name="Sims D."/>
            <person name="Meinche L."/>
            <person name="Brettin T."/>
            <person name="Detter J.C."/>
            <person name="Han C."/>
            <person name="Larimer F."/>
            <person name="Land M."/>
            <person name="Hauser L."/>
            <person name="Markowitz V."/>
            <person name="Cheng J.-F."/>
            <person name="Hugenholtz P."/>
            <person name="Woyke T."/>
            <person name="Wu D."/>
            <person name="Spring S."/>
            <person name="Klenk H.-P."/>
            <person name="Eisen J.A."/>
        </authorList>
    </citation>
    <scope>NUCLEOTIDE SEQUENCE [LARGE SCALE GENOMIC DNA]</scope>
    <source>
        <strain evidence="12">ATCC 43595 / DSM 2588 / LMG 13176 / NBRC 15968 / NCIMB 11800 / UQM 2034</strain>
    </source>
</reference>
<dbReference type="PANTHER" id="PTHR41523">
    <property type="entry name" value="TWO-COMPONENT SYSTEM SENSOR PROTEIN"/>
    <property type="match status" value="1"/>
</dbReference>
<dbReference type="OrthoDB" id="1223659at2"/>
<accession>A0A979G519</accession>
<keyword evidence="8" id="KW-1133">Transmembrane helix</keyword>
<name>A0A979G519_CHIPD</name>
<evidence type="ECO:0000259" key="10">
    <source>
        <dbReference type="PROSITE" id="PS50109"/>
    </source>
</evidence>
<dbReference type="InterPro" id="IPR011495">
    <property type="entry name" value="Sig_transdc_His_kin_sub2_dim/P"/>
</dbReference>
<evidence type="ECO:0000256" key="8">
    <source>
        <dbReference type="SAM" id="Phobius"/>
    </source>
</evidence>
<gene>
    <name evidence="11" type="ordered locus">Cpin_3460</name>
</gene>
<keyword evidence="5" id="KW-0547">Nucleotide-binding</keyword>
<dbReference type="AlphaFoldDB" id="A0A979G519"/>
<dbReference type="KEGG" id="cpi:Cpin_3460"/>
<feature type="transmembrane region" description="Helical" evidence="8">
    <location>
        <begin position="554"/>
        <end position="573"/>
    </location>
</feature>
<keyword evidence="8" id="KW-0812">Transmembrane</keyword>
<dbReference type="Pfam" id="PF02518">
    <property type="entry name" value="HATPase_c"/>
    <property type="match status" value="1"/>
</dbReference>
<feature type="chain" id="PRO_5037561572" description="histidine kinase" evidence="9">
    <location>
        <begin position="21"/>
        <end position="813"/>
    </location>
</feature>
<feature type="domain" description="Histidine kinase" evidence="10">
    <location>
        <begin position="606"/>
        <end position="798"/>
    </location>
</feature>
<dbReference type="Gene3D" id="1.25.40.10">
    <property type="entry name" value="Tetratricopeptide repeat domain"/>
    <property type="match status" value="2"/>
</dbReference>
<comment type="catalytic activity">
    <reaction evidence="1">
        <text>ATP + protein L-histidine = ADP + protein N-phospho-L-histidine.</text>
        <dbReference type="EC" id="2.7.13.3"/>
    </reaction>
</comment>
<dbReference type="SMART" id="SM00387">
    <property type="entry name" value="HATPase_c"/>
    <property type="match status" value="1"/>
</dbReference>
<evidence type="ECO:0000256" key="4">
    <source>
        <dbReference type="ARBA" id="ARBA00022679"/>
    </source>
</evidence>
<evidence type="ECO:0000256" key="3">
    <source>
        <dbReference type="ARBA" id="ARBA00022553"/>
    </source>
</evidence>
<dbReference type="SUPFAM" id="SSF55874">
    <property type="entry name" value="ATPase domain of HSP90 chaperone/DNA topoisomerase II/histidine kinase"/>
    <property type="match status" value="1"/>
</dbReference>
<proteinExistence type="predicted"/>
<keyword evidence="8" id="KW-0472">Membrane</keyword>
<evidence type="ECO:0000256" key="1">
    <source>
        <dbReference type="ARBA" id="ARBA00000085"/>
    </source>
</evidence>
<dbReference type="GO" id="GO:0004673">
    <property type="term" value="F:protein histidine kinase activity"/>
    <property type="evidence" value="ECO:0007669"/>
    <property type="project" value="UniProtKB-EC"/>
</dbReference>
<keyword evidence="4" id="KW-0808">Transferase</keyword>